<evidence type="ECO:0000313" key="3">
    <source>
        <dbReference type="Proteomes" id="UP000621500"/>
    </source>
</evidence>
<protein>
    <submittedName>
        <fullName evidence="2">Uncharacterized protein</fullName>
    </submittedName>
</protein>
<organism evidence="2 3">
    <name type="scientific">Plantactinospora mayteni</name>
    <dbReference type="NCBI Taxonomy" id="566021"/>
    <lineage>
        <taxon>Bacteria</taxon>
        <taxon>Bacillati</taxon>
        <taxon>Actinomycetota</taxon>
        <taxon>Actinomycetes</taxon>
        <taxon>Micromonosporales</taxon>
        <taxon>Micromonosporaceae</taxon>
        <taxon>Plantactinospora</taxon>
    </lineage>
</organism>
<reference evidence="2 3" key="1">
    <citation type="submission" date="2021-01" db="EMBL/GenBank/DDBJ databases">
        <title>Whole genome shotgun sequence of Plantactinospora mayteni NBRC 109088.</title>
        <authorList>
            <person name="Komaki H."/>
            <person name="Tamura T."/>
        </authorList>
    </citation>
    <scope>NUCLEOTIDE SEQUENCE [LARGE SCALE GENOMIC DNA]</scope>
    <source>
        <strain evidence="2 3">NBRC 109088</strain>
    </source>
</reference>
<comment type="caution">
    <text evidence="2">The sequence shown here is derived from an EMBL/GenBank/DDBJ whole genome shotgun (WGS) entry which is preliminary data.</text>
</comment>
<dbReference type="RefSeq" id="WP_203859168.1">
    <property type="nucleotide sequence ID" value="NZ_BAAAZQ010000013.1"/>
</dbReference>
<sequence>MAGEIPTGGAIASLGRQVHRAAVRVRGERELRYVPADPEHEDRKLAGQPAEAYAGTETYGIDENGNFLGTEQDWARLEAQYAWIEEFFVNHVGPDPADFDPTIEAMRRVELALHDKDADVSPVDDPHARAERSLGNWWGGAASTFYNDFFVPIPNVVRHQAVIARTLHLAMIANRDIFAEARKDLKKIGDAAVESIEAVGRGGGSGDLSLLLGVVAAVTTLAASAATMGAAAPAVVNAWTLVAGISSAGSLAAAEFAPPKERELTAGSVDEVLARMVDMVLEDVEDIDQSEREIVRVLRDDLDVLTADVESFLPRQPNRPAPSGGFQPPA</sequence>
<evidence type="ECO:0000256" key="1">
    <source>
        <dbReference type="SAM" id="MobiDB-lite"/>
    </source>
</evidence>
<dbReference type="Proteomes" id="UP000621500">
    <property type="component" value="Unassembled WGS sequence"/>
</dbReference>
<dbReference type="EMBL" id="BONX01000028">
    <property type="protein sequence ID" value="GIG97697.1"/>
    <property type="molecule type" value="Genomic_DNA"/>
</dbReference>
<accession>A0ABQ4ESP9</accession>
<proteinExistence type="predicted"/>
<keyword evidence="3" id="KW-1185">Reference proteome</keyword>
<gene>
    <name evidence="2" type="ORF">Pma05_42700</name>
</gene>
<feature type="region of interest" description="Disordered" evidence="1">
    <location>
        <begin position="311"/>
        <end position="330"/>
    </location>
</feature>
<name>A0ABQ4ESP9_9ACTN</name>
<evidence type="ECO:0000313" key="2">
    <source>
        <dbReference type="EMBL" id="GIG97697.1"/>
    </source>
</evidence>